<feature type="transmembrane region" description="Helical" evidence="7">
    <location>
        <begin position="214"/>
        <end position="234"/>
    </location>
</feature>
<feature type="transmembrane region" description="Helical" evidence="7">
    <location>
        <begin position="353"/>
        <end position="375"/>
    </location>
</feature>
<dbReference type="AlphaFoldDB" id="A0A2R4G502"/>
<dbReference type="Gene3D" id="3.40.720.10">
    <property type="entry name" value="Alkaline Phosphatase, subunit A"/>
    <property type="match status" value="1"/>
</dbReference>
<dbReference type="Proteomes" id="UP000241454">
    <property type="component" value="Chromosome"/>
</dbReference>
<evidence type="ECO:0000256" key="2">
    <source>
        <dbReference type="ARBA" id="ARBA00004936"/>
    </source>
</evidence>
<name>A0A2R4G502_BIFAD</name>
<feature type="domain" description="Sulfatase N-terminal" evidence="8">
    <location>
        <begin position="502"/>
        <end position="805"/>
    </location>
</feature>
<dbReference type="InterPro" id="IPR017850">
    <property type="entry name" value="Alkaline_phosphatase_core_sf"/>
</dbReference>
<evidence type="ECO:0000256" key="1">
    <source>
        <dbReference type="ARBA" id="ARBA00004651"/>
    </source>
</evidence>
<dbReference type="PANTHER" id="PTHR47371:SF3">
    <property type="entry name" value="PHOSPHOGLYCEROL TRANSFERASE I"/>
    <property type="match status" value="1"/>
</dbReference>
<dbReference type="Pfam" id="PF00884">
    <property type="entry name" value="Sulfatase"/>
    <property type="match status" value="1"/>
</dbReference>
<evidence type="ECO:0000313" key="9">
    <source>
        <dbReference type="EMBL" id="AVT45921.1"/>
    </source>
</evidence>
<evidence type="ECO:0000256" key="3">
    <source>
        <dbReference type="ARBA" id="ARBA00022475"/>
    </source>
</evidence>
<organism evidence="9 10">
    <name type="scientific">Bifidobacterium adolescentis</name>
    <dbReference type="NCBI Taxonomy" id="1680"/>
    <lineage>
        <taxon>Bacteria</taxon>
        <taxon>Bacillati</taxon>
        <taxon>Actinomycetota</taxon>
        <taxon>Actinomycetes</taxon>
        <taxon>Bifidobacteriales</taxon>
        <taxon>Bifidobacteriaceae</taxon>
        <taxon>Bifidobacterium</taxon>
    </lineage>
</organism>
<reference evidence="9 10" key="1">
    <citation type="submission" date="2018-03" db="EMBL/GenBank/DDBJ databases">
        <authorList>
            <person name="Keele B.F."/>
        </authorList>
    </citation>
    <scope>NUCLEOTIDE SEQUENCE [LARGE SCALE GENOMIC DNA]</scope>
    <source>
        <strain evidence="9 10">1-11</strain>
    </source>
</reference>
<evidence type="ECO:0000256" key="5">
    <source>
        <dbReference type="ARBA" id="ARBA00022989"/>
    </source>
</evidence>
<evidence type="ECO:0000256" key="7">
    <source>
        <dbReference type="SAM" id="Phobius"/>
    </source>
</evidence>
<protein>
    <submittedName>
        <fullName evidence="9">Phosphoglycerol transferase</fullName>
    </submittedName>
</protein>
<dbReference type="GO" id="GO:0016740">
    <property type="term" value="F:transferase activity"/>
    <property type="evidence" value="ECO:0007669"/>
    <property type="project" value="UniProtKB-KW"/>
</dbReference>
<keyword evidence="3" id="KW-1003">Cell membrane</keyword>
<keyword evidence="5 7" id="KW-1133">Transmembrane helix</keyword>
<accession>A0A2R4G502</accession>
<evidence type="ECO:0000259" key="8">
    <source>
        <dbReference type="Pfam" id="PF00884"/>
    </source>
</evidence>
<proteinExistence type="predicted"/>
<evidence type="ECO:0000256" key="6">
    <source>
        <dbReference type="ARBA" id="ARBA00023136"/>
    </source>
</evidence>
<dbReference type="CDD" id="cd16015">
    <property type="entry name" value="LTA_synthase"/>
    <property type="match status" value="1"/>
</dbReference>
<comment type="pathway">
    <text evidence="2">Cell wall biogenesis; lipoteichoic acid biosynthesis.</text>
</comment>
<feature type="transmembrane region" description="Helical" evidence="7">
    <location>
        <begin position="396"/>
        <end position="418"/>
    </location>
</feature>
<feature type="transmembrane region" description="Helical" evidence="7">
    <location>
        <begin position="273"/>
        <end position="291"/>
    </location>
</feature>
<dbReference type="InterPro" id="IPR000917">
    <property type="entry name" value="Sulfatase_N"/>
</dbReference>
<comment type="subcellular location">
    <subcellularLocation>
        <location evidence="1">Cell membrane</location>
        <topology evidence="1">Multi-pass membrane protein</topology>
    </subcellularLocation>
</comment>
<evidence type="ECO:0000256" key="4">
    <source>
        <dbReference type="ARBA" id="ARBA00022692"/>
    </source>
</evidence>
<dbReference type="InterPro" id="IPR050448">
    <property type="entry name" value="OpgB/LTA_synthase_biosynth"/>
</dbReference>
<keyword evidence="9" id="KW-0808">Transferase</keyword>
<evidence type="ECO:0000313" key="10">
    <source>
        <dbReference type="Proteomes" id="UP000241454"/>
    </source>
</evidence>
<dbReference type="SUPFAM" id="SSF53649">
    <property type="entry name" value="Alkaline phosphatase-like"/>
    <property type="match status" value="1"/>
</dbReference>
<keyword evidence="4 7" id="KW-0812">Transmembrane</keyword>
<dbReference type="EMBL" id="CP028341">
    <property type="protein sequence ID" value="AVT45921.1"/>
    <property type="molecule type" value="Genomic_DNA"/>
</dbReference>
<sequence length="889" mass="98921">MYRASNYKGTIFLKDATMPIFSPDRHACAPSYVKLTKQPITGGTYRPLANDEDSNACALSALSGHHGSKLYTQKSAIHAISDNASVFIPKVNALHLPKTTDDKSIDEAINEAANNSTHSAPPSAEIQLTQANEHPLMQAIEVCKQSVHTTAKALSTAGHAIAKAAKTTGHAIRTAATAVKTAWHTFVNFKAVQLIIKFFKKVYALWKKRMKFSYAFYTIVFFLLTSAEVIFLQWGMYSEPEYEKGTEIDETTKVLQSVGGQVTRFISQMWLEQKNVCLVSFMGLALIYLALIFVTNRFWIATLVFGVALTAFGVANSIKVQLRNEPIIPADLTFVSGGDTGSIMSFVPKSSQAFVNGAINFVIWFAIIAFALFVLDGRRRFIHCSWRHPIANAKNIIGNIFRVLAAVLSVVLLSAYAMGLGTPGSNVYKWAKDNGYEPQLWNAIGDAQANNPATTFLSLSKVKAMDKPDNYSQKTMESLAKKYTQEAKTINQTRTGELTDNTVIMILSETFSDPTRVPGVSFSLDPIPNIRNIKNTTTSGLMLSPGYGGGTANIEYQALTGLNLANFNDSLIVPYQQLVPNQNDPYSFNQIWMKKYGKNASTAVHPFQQSMYLRNINYRKFGFSYLYTLDSKIPLKHTGCIDRSPYVSDSEAYQSILDLLDRQQDSKSSQFLQLVTMQNHMPYGDYYDNNEFSDANISEDLSDGERWNINTYTKGINWTDQETADFLNQLDQMDKPITVIFYGDHLPGIYDTADMNKNNKTVLHETDYFIWSNSASSSHGTKVNPTTTAYTSSNYFMPLAAEHMNAKVSPYLAMLTELQQEFPAMSRVIGTNGGIGQGKATYLDHDGNDIKVTALSAKAKELLKDYKLVQYDQTVGKNYLKDLDFTQVP</sequence>
<dbReference type="PANTHER" id="PTHR47371">
    <property type="entry name" value="LIPOTEICHOIC ACID SYNTHASE"/>
    <property type="match status" value="1"/>
</dbReference>
<feature type="transmembrane region" description="Helical" evidence="7">
    <location>
        <begin position="298"/>
        <end position="318"/>
    </location>
</feature>
<gene>
    <name evidence="9" type="ORF">C8077_08515</name>
</gene>
<keyword evidence="6 7" id="KW-0472">Membrane</keyword>
<dbReference type="GO" id="GO:0005886">
    <property type="term" value="C:plasma membrane"/>
    <property type="evidence" value="ECO:0007669"/>
    <property type="project" value="UniProtKB-SubCell"/>
</dbReference>